<dbReference type="HOGENOM" id="CLU_050117_0_0_1"/>
<evidence type="ECO:0000256" key="1">
    <source>
        <dbReference type="SAM" id="Phobius"/>
    </source>
</evidence>
<evidence type="ECO:0000313" key="3">
    <source>
        <dbReference type="EnsemblMetazoa" id="HelroP194482"/>
    </source>
</evidence>
<dbReference type="EMBL" id="AMQM01007903">
    <property type="status" value="NOT_ANNOTATED_CDS"/>
    <property type="molecule type" value="Genomic_DNA"/>
</dbReference>
<feature type="transmembrane region" description="Helical" evidence="1">
    <location>
        <begin position="12"/>
        <end position="31"/>
    </location>
</feature>
<dbReference type="GeneID" id="20213035"/>
<dbReference type="InterPro" id="IPR029044">
    <property type="entry name" value="Nucleotide-diphossugar_trans"/>
</dbReference>
<gene>
    <name evidence="3" type="primary">20213035</name>
    <name evidence="2" type="ORF">HELRODRAFT_194482</name>
</gene>
<evidence type="ECO:0008006" key="5">
    <source>
        <dbReference type="Google" id="ProtNLM"/>
    </source>
</evidence>
<evidence type="ECO:0000313" key="4">
    <source>
        <dbReference type="Proteomes" id="UP000015101"/>
    </source>
</evidence>
<protein>
    <recommendedName>
        <fullName evidence="5">Alpha-1,4-N-acetylglucosaminyltransferase</fullName>
    </recommendedName>
</protein>
<dbReference type="Gene3D" id="3.90.550.20">
    <property type="match status" value="1"/>
</dbReference>
<name>T1FW39_HELRO</name>
<reference evidence="3" key="3">
    <citation type="submission" date="2015-06" db="UniProtKB">
        <authorList>
            <consortium name="EnsemblMetazoa"/>
        </authorList>
    </citation>
    <scope>IDENTIFICATION</scope>
</reference>
<dbReference type="eggNOG" id="ENOG502S0PY">
    <property type="taxonomic scope" value="Eukaryota"/>
</dbReference>
<keyword evidence="1" id="KW-1133">Transmembrane helix</keyword>
<keyword evidence="1" id="KW-0472">Membrane</keyword>
<keyword evidence="4" id="KW-1185">Reference proteome</keyword>
<reference evidence="4" key="1">
    <citation type="submission" date="2012-12" db="EMBL/GenBank/DDBJ databases">
        <authorList>
            <person name="Hellsten U."/>
            <person name="Grimwood J."/>
            <person name="Chapman J.A."/>
            <person name="Shapiro H."/>
            <person name="Aerts A."/>
            <person name="Otillar R.P."/>
            <person name="Terry A.Y."/>
            <person name="Boore J.L."/>
            <person name="Simakov O."/>
            <person name="Marletaz F."/>
            <person name="Cho S.-J."/>
            <person name="Edsinger-Gonzales E."/>
            <person name="Havlak P."/>
            <person name="Kuo D.-H."/>
            <person name="Larsson T."/>
            <person name="Lv J."/>
            <person name="Arendt D."/>
            <person name="Savage R."/>
            <person name="Osoegawa K."/>
            <person name="de Jong P."/>
            <person name="Lindberg D.R."/>
            <person name="Seaver E.C."/>
            <person name="Weisblat D.A."/>
            <person name="Putnam N.H."/>
            <person name="Grigoriev I.V."/>
            <person name="Rokhsar D.S."/>
        </authorList>
    </citation>
    <scope>NUCLEOTIDE SEQUENCE</scope>
</reference>
<dbReference type="Proteomes" id="UP000015101">
    <property type="component" value="Unassembled WGS sequence"/>
</dbReference>
<dbReference type="InterPro" id="IPR007577">
    <property type="entry name" value="GlycoTrfase_DXD_sugar-bd_CS"/>
</dbReference>
<dbReference type="SUPFAM" id="SSF53448">
    <property type="entry name" value="Nucleotide-diphospho-sugar transferases"/>
    <property type="match status" value="1"/>
</dbReference>
<dbReference type="EnsemblMetazoa" id="HelroT194482">
    <property type="protein sequence ID" value="HelroP194482"/>
    <property type="gene ID" value="HelroG194482"/>
</dbReference>
<dbReference type="EMBL" id="KB097687">
    <property type="protein sequence ID" value="ESN91926.1"/>
    <property type="molecule type" value="Genomic_DNA"/>
</dbReference>
<dbReference type="PANTHER" id="PTHR46830:SF2">
    <property type="entry name" value="ALPHA-1,4-N-ACETYLGLUCOSAMINYLTRANSFERASE"/>
    <property type="match status" value="1"/>
</dbReference>
<dbReference type="OrthoDB" id="6150660at2759"/>
<reference evidence="2 4" key="2">
    <citation type="journal article" date="2013" name="Nature">
        <title>Insights into bilaterian evolution from three spiralian genomes.</title>
        <authorList>
            <person name="Simakov O."/>
            <person name="Marletaz F."/>
            <person name="Cho S.J."/>
            <person name="Edsinger-Gonzales E."/>
            <person name="Havlak P."/>
            <person name="Hellsten U."/>
            <person name="Kuo D.H."/>
            <person name="Larsson T."/>
            <person name="Lv J."/>
            <person name="Arendt D."/>
            <person name="Savage R."/>
            <person name="Osoegawa K."/>
            <person name="de Jong P."/>
            <person name="Grimwood J."/>
            <person name="Chapman J.A."/>
            <person name="Shapiro H."/>
            <person name="Aerts A."/>
            <person name="Otillar R.P."/>
            <person name="Terry A.Y."/>
            <person name="Boore J.L."/>
            <person name="Grigoriev I.V."/>
            <person name="Lindberg D.R."/>
            <person name="Seaver E.C."/>
            <person name="Weisblat D.A."/>
            <person name="Putnam N.H."/>
            <person name="Rokhsar D.S."/>
        </authorList>
    </citation>
    <scope>NUCLEOTIDE SEQUENCE</scope>
</reference>
<sequence>MPSISISKKQKTWCLQVLAAFNIVFCLYNVLTHDHANSSLSVNSSYRDLEPASDDKYEVPNIVHFIWYATESLPLNFNHMLSILSAHKILQPSHIFFHTNNPPVGKYWEAVLKLDNFVVNMRQPPTTLFNETVKPPQFYTSHSNVDRVKVLMEVGGIYLDLDVIVTRPFDDLRKYPCTIGKEQDDQACGSVIVCSKHSTFLLLWINSFLDDYRIDVWAYNSGKVPYNLARRFPHLVHLDENKLNRPNFDELDVIWGEGRFDWRSNYAVHTWYRLWKSQSPFYHGVEPNEVNIKTWNSSFGEMARSVLYGGSKMMDSDLVVL</sequence>
<dbReference type="InParanoid" id="T1FW39"/>
<dbReference type="AlphaFoldDB" id="T1FW39"/>
<keyword evidence="1" id="KW-0812">Transmembrane</keyword>
<dbReference type="PANTHER" id="PTHR46830">
    <property type="entry name" value="TRANSFERASE, PUTATIVE-RELATED"/>
    <property type="match status" value="1"/>
</dbReference>
<dbReference type="OMA" id="FEIAINW"/>
<accession>T1FW39</accession>
<proteinExistence type="predicted"/>
<organism evidence="3 4">
    <name type="scientific">Helobdella robusta</name>
    <name type="common">Californian leech</name>
    <dbReference type="NCBI Taxonomy" id="6412"/>
    <lineage>
        <taxon>Eukaryota</taxon>
        <taxon>Metazoa</taxon>
        <taxon>Spiralia</taxon>
        <taxon>Lophotrochozoa</taxon>
        <taxon>Annelida</taxon>
        <taxon>Clitellata</taxon>
        <taxon>Hirudinea</taxon>
        <taxon>Rhynchobdellida</taxon>
        <taxon>Glossiphoniidae</taxon>
        <taxon>Helobdella</taxon>
    </lineage>
</organism>
<dbReference type="KEGG" id="hro:HELRODRAFT_194482"/>
<dbReference type="CTD" id="20213035"/>
<dbReference type="RefSeq" id="XP_009029999.1">
    <property type="nucleotide sequence ID" value="XM_009031751.1"/>
</dbReference>
<evidence type="ECO:0000313" key="2">
    <source>
        <dbReference type="EMBL" id="ESN91926.1"/>
    </source>
</evidence>
<dbReference type="Pfam" id="PF04488">
    <property type="entry name" value="Gly_transf_sug"/>
    <property type="match status" value="1"/>
</dbReference>